<dbReference type="EMBL" id="JAZDWU010000008">
    <property type="protein sequence ID" value="KAK9993172.1"/>
    <property type="molecule type" value="Genomic_DNA"/>
</dbReference>
<feature type="domain" description="RNase H type-1" evidence="1">
    <location>
        <begin position="90"/>
        <end position="212"/>
    </location>
</feature>
<dbReference type="SUPFAM" id="SSF53098">
    <property type="entry name" value="Ribonuclease H-like"/>
    <property type="match status" value="1"/>
</dbReference>
<dbReference type="Pfam" id="PF13456">
    <property type="entry name" value="RVT_3"/>
    <property type="match status" value="1"/>
</dbReference>
<dbReference type="PANTHER" id="PTHR47074:SF48">
    <property type="entry name" value="POLYNUCLEOTIDYL TRANSFERASE, RIBONUCLEASE H-LIKE SUPERFAMILY PROTEIN"/>
    <property type="match status" value="1"/>
</dbReference>
<name>A0AAW2C6H6_9ROSI</name>
<dbReference type="InterPro" id="IPR044730">
    <property type="entry name" value="RNase_H-like_dom_plant"/>
</dbReference>
<dbReference type="InterPro" id="IPR036397">
    <property type="entry name" value="RNaseH_sf"/>
</dbReference>
<dbReference type="AlphaFoldDB" id="A0AAW2C6H6"/>
<dbReference type="CDD" id="cd06222">
    <property type="entry name" value="RNase_H_like"/>
    <property type="match status" value="1"/>
</dbReference>
<dbReference type="Proteomes" id="UP001459277">
    <property type="component" value="Unassembled WGS sequence"/>
</dbReference>
<keyword evidence="3" id="KW-1185">Reference proteome</keyword>
<dbReference type="GO" id="GO:0003676">
    <property type="term" value="F:nucleic acid binding"/>
    <property type="evidence" value="ECO:0007669"/>
    <property type="project" value="InterPro"/>
</dbReference>
<dbReference type="InterPro" id="IPR012337">
    <property type="entry name" value="RNaseH-like_sf"/>
</dbReference>
<dbReference type="InterPro" id="IPR002156">
    <property type="entry name" value="RNaseH_domain"/>
</dbReference>
<sequence length="241" mass="26655">MWFMLCSSAQLCNPFGGNREPELFAAVLWTLWNRRNNLRLGKPALSHGQVVDFAQDRILERASCSVGFHQPRPHQVAAWQALVHDAYKVNFDGAIFVEEGLAGLGVVIRNDHGLIMASLTQQRPLPSSVIEVEVLAARKALELTLDLGFDNITLEGDSEVLINSLAKGGNSLAHYGHLIADIHMLMAWFSLLDLSHVRRHCNNLAHALARRASSTPDLSIWMEEIPPDLNSVYMADLSGLS</sequence>
<dbReference type="Gene3D" id="3.30.420.10">
    <property type="entry name" value="Ribonuclease H-like superfamily/Ribonuclease H"/>
    <property type="match status" value="1"/>
</dbReference>
<dbReference type="PANTHER" id="PTHR47074">
    <property type="entry name" value="BNAC02G40300D PROTEIN"/>
    <property type="match status" value="1"/>
</dbReference>
<dbReference type="GO" id="GO:0004523">
    <property type="term" value="F:RNA-DNA hybrid ribonuclease activity"/>
    <property type="evidence" value="ECO:0007669"/>
    <property type="project" value="InterPro"/>
</dbReference>
<protein>
    <recommendedName>
        <fullName evidence="1">RNase H type-1 domain-containing protein</fullName>
    </recommendedName>
</protein>
<reference evidence="2 3" key="1">
    <citation type="submission" date="2024-01" db="EMBL/GenBank/DDBJ databases">
        <title>A telomere-to-telomere, gap-free genome of sweet tea (Lithocarpus litseifolius).</title>
        <authorList>
            <person name="Zhou J."/>
        </authorList>
    </citation>
    <scope>NUCLEOTIDE SEQUENCE [LARGE SCALE GENOMIC DNA]</scope>
    <source>
        <strain evidence="2">Zhou-2022a</strain>
        <tissue evidence="2">Leaf</tissue>
    </source>
</reference>
<evidence type="ECO:0000313" key="3">
    <source>
        <dbReference type="Proteomes" id="UP001459277"/>
    </source>
</evidence>
<proteinExistence type="predicted"/>
<comment type="caution">
    <text evidence="2">The sequence shown here is derived from an EMBL/GenBank/DDBJ whole genome shotgun (WGS) entry which is preliminary data.</text>
</comment>
<dbReference type="InterPro" id="IPR052929">
    <property type="entry name" value="RNase_H-like_EbsB-rel"/>
</dbReference>
<accession>A0AAW2C6H6</accession>
<organism evidence="2 3">
    <name type="scientific">Lithocarpus litseifolius</name>
    <dbReference type="NCBI Taxonomy" id="425828"/>
    <lineage>
        <taxon>Eukaryota</taxon>
        <taxon>Viridiplantae</taxon>
        <taxon>Streptophyta</taxon>
        <taxon>Embryophyta</taxon>
        <taxon>Tracheophyta</taxon>
        <taxon>Spermatophyta</taxon>
        <taxon>Magnoliopsida</taxon>
        <taxon>eudicotyledons</taxon>
        <taxon>Gunneridae</taxon>
        <taxon>Pentapetalae</taxon>
        <taxon>rosids</taxon>
        <taxon>fabids</taxon>
        <taxon>Fagales</taxon>
        <taxon>Fagaceae</taxon>
        <taxon>Lithocarpus</taxon>
    </lineage>
</organism>
<evidence type="ECO:0000313" key="2">
    <source>
        <dbReference type="EMBL" id="KAK9993172.1"/>
    </source>
</evidence>
<gene>
    <name evidence="2" type="ORF">SO802_022875</name>
</gene>
<evidence type="ECO:0000259" key="1">
    <source>
        <dbReference type="Pfam" id="PF13456"/>
    </source>
</evidence>